<gene>
    <name evidence="1" type="ORF">NUM_49710</name>
</gene>
<dbReference type="AlphaFoldDB" id="A0A8J4AI48"/>
<proteinExistence type="predicted"/>
<name>A0A8J4AI48_9ACTN</name>
<evidence type="ECO:0000313" key="1">
    <source>
        <dbReference type="EMBL" id="GIL29717.1"/>
    </source>
</evidence>
<organism evidence="1 2">
    <name type="scientific">Actinocatenispora comari</name>
    <dbReference type="NCBI Taxonomy" id="2807577"/>
    <lineage>
        <taxon>Bacteria</taxon>
        <taxon>Bacillati</taxon>
        <taxon>Actinomycetota</taxon>
        <taxon>Actinomycetes</taxon>
        <taxon>Micromonosporales</taxon>
        <taxon>Micromonosporaceae</taxon>
        <taxon>Actinocatenispora</taxon>
    </lineage>
</organism>
<reference evidence="2" key="1">
    <citation type="journal article" date="2021" name="Int. J. Syst. Evol. Microbiol.">
        <title>Actinocatenispora comari sp. nov., an endophytic actinomycete isolated from aerial parts of Comarum salesowianum.</title>
        <authorList>
            <person name="Oyunbileg N."/>
            <person name="Iizaka Y."/>
            <person name="Hamada M."/>
            <person name="Davaapurev B.O."/>
            <person name="Fukumoto A."/>
            <person name="Tsetseg B."/>
            <person name="Kato F."/>
            <person name="Tamura T."/>
            <person name="Batkhuu J."/>
            <person name="Anzai Y."/>
        </authorList>
    </citation>
    <scope>NUCLEOTIDE SEQUENCE [LARGE SCALE GENOMIC DNA]</scope>
    <source>
        <strain evidence="2">NUM-2625</strain>
    </source>
</reference>
<dbReference type="RefSeq" id="WP_207127385.1">
    <property type="nucleotide sequence ID" value="NZ_BOPO01000106.1"/>
</dbReference>
<dbReference type="Proteomes" id="UP000614996">
    <property type="component" value="Unassembled WGS sequence"/>
</dbReference>
<accession>A0A8J4AI48</accession>
<evidence type="ECO:0000313" key="2">
    <source>
        <dbReference type="Proteomes" id="UP000614996"/>
    </source>
</evidence>
<dbReference type="EMBL" id="BOPO01000106">
    <property type="protein sequence ID" value="GIL29717.1"/>
    <property type="molecule type" value="Genomic_DNA"/>
</dbReference>
<protein>
    <submittedName>
        <fullName evidence="1">Uncharacterized protein</fullName>
    </submittedName>
</protein>
<comment type="caution">
    <text evidence="1">The sequence shown here is derived from an EMBL/GenBank/DDBJ whole genome shotgun (WGS) entry which is preliminary data.</text>
</comment>
<keyword evidence="2" id="KW-1185">Reference proteome</keyword>
<sequence>MTELAQLTRRLVAGTAHWSPAAWAARITPVAAPAPAASAEPGAVPTRADVLHSLVQQLADLSAEAESRPPQPVPRLANDLALPDQLWVVATDLVAAAPSPVLSTRAEAALRTTHHTLFP</sequence>